<accession>A0ABR0TZE2</accession>
<dbReference type="PANTHER" id="PTHR34194:SF2">
    <property type="entry name" value="F14J8.16 PROTEIN"/>
    <property type="match status" value="1"/>
</dbReference>
<feature type="compositionally biased region" description="Basic and acidic residues" evidence="1">
    <location>
        <begin position="217"/>
        <end position="233"/>
    </location>
</feature>
<keyword evidence="3" id="KW-1185">Reference proteome</keyword>
<evidence type="ECO:0000313" key="3">
    <source>
        <dbReference type="Proteomes" id="UP001318860"/>
    </source>
</evidence>
<dbReference type="EMBL" id="JABTTQ020003506">
    <property type="protein sequence ID" value="KAK6115603.1"/>
    <property type="molecule type" value="Genomic_DNA"/>
</dbReference>
<feature type="region of interest" description="Disordered" evidence="1">
    <location>
        <begin position="199"/>
        <end position="246"/>
    </location>
</feature>
<protein>
    <submittedName>
        <fullName evidence="2">Uncharacterized protein</fullName>
    </submittedName>
</protein>
<organism evidence="2 3">
    <name type="scientific">Rehmannia glutinosa</name>
    <name type="common">Chinese foxglove</name>
    <dbReference type="NCBI Taxonomy" id="99300"/>
    <lineage>
        <taxon>Eukaryota</taxon>
        <taxon>Viridiplantae</taxon>
        <taxon>Streptophyta</taxon>
        <taxon>Embryophyta</taxon>
        <taxon>Tracheophyta</taxon>
        <taxon>Spermatophyta</taxon>
        <taxon>Magnoliopsida</taxon>
        <taxon>eudicotyledons</taxon>
        <taxon>Gunneridae</taxon>
        <taxon>Pentapetalae</taxon>
        <taxon>asterids</taxon>
        <taxon>lamiids</taxon>
        <taxon>Lamiales</taxon>
        <taxon>Orobanchaceae</taxon>
        <taxon>Rehmannieae</taxon>
        <taxon>Rehmannia</taxon>
    </lineage>
</organism>
<dbReference type="PANTHER" id="PTHR34194">
    <property type="entry name" value="F14J8.16 PROTEIN"/>
    <property type="match status" value="1"/>
</dbReference>
<feature type="compositionally biased region" description="Polar residues" evidence="1">
    <location>
        <begin position="201"/>
        <end position="212"/>
    </location>
</feature>
<gene>
    <name evidence="2" type="ORF">DH2020_007872</name>
</gene>
<reference evidence="2 3" key="1">
    <citation type="journal article" date="2021" name="Comput. Struct. Biotechnol. J.">
        <title>De novo genome assembly of the potent medicinal plant Rehmannia glutinosa using nanopore technology.</title>
        <authorList>
            <person name="Ma L."/>
            <person name="Dong C."/>
            <person name="Song C."/>
            <person name="Wang X."/>
            <person name="Zheng X."/>
            <person name="Niu Y."/>
            <person name="Chen S."/>
            <person name="Feng W."/>
        </authorList>
    </citation>
    <scope>NUCLEOTIDE SEQUENCE [LARGE SCALE GENOMIC DNA]</scope>
    <source>
        <strain evidence="2">DH-2019</strain>
    </source>
</reference>
<proteinExistence type="predicted"/>
<evidence type="ECO:0000313" key="2">
    <source>
        <dbReference type="EMBL" id="KAK6115603.1"/>
    </source>
</evidence>
<comment type="caution">
    <text evidence="2">The sequence shown here is derived from an EMBL/GenBank/DDBJ whole genome shotgun (WGS) entry which is preliminary data.</text>
</comment>
<evidence type="ECO:0000256" key="1">
    <source>
        <dbReference type="SAM" id="MobiDB-lite"/>
    </source>
</evidence>
<name>A0ABR0TZE2_REHGL</name>
<sequence length="488" mass="57507">MDQCLNSESNGRQVFYQGEMVRKHMEFVGLEKLVEFDTYHDLIHARAENTESEFDNNLCEFQTLLYEDDHVDDDYKIFLSHILTKESRTKSRKKHREKDDDDVCELDSDCYTEAENDPQYELFLKSLRAHEKSYVIKDERNGLPWVFKYEGDEYSDKEGDVEYKRKLRSATKQNNGISKYEGDECSDKECDTEYKRKLRSATKQNNGNSNRVPSVEDQSKHDSQSTSSKETKNLTRRKLRNRAKSEKVQNVKFSTDAIVQDPDYLTFLKIVKVVEDQYVYAYGADTVVYELNDGERNHEREEHDDDWSADVEILESTFYKEGNLNPSMAAATDVLQNRNKDSVMDLSRPAVQSEFRQQLIDVLRKPYDKGEYARLLHDIKFRKPEERHIELRHGRDRSCKTNKYGKSYLDHHPDLRRQLLRLQDDKPKRLNLLRGFFFWLKKSSQDGSFHPWQDEECLAIKPESRYPGFSSVYGDHGRRHGKSVTDNL</sequence>
<dbReference type="Proteomes" id="UP001318860">
    <property type="component" value="Unassembled WGS sequence"/>
</dbReference>